<dbReference type="KEGG" id="cthe:Chro_5005"/>
<dbReference type="CDD" id="cd02869">
    <property type="entry name" value="PseudoU_synth_RluA_like"/>
    <property type="match status" value="1"/>
</dbReference>
<dbReference type="InterPro" id="IPR050188">
    <property type="entry name" value="RluA_PseudoU_synthase"/>
</dbReference>
<evidence type="ECO:0000313" key="7">
    <source>
        <dbReference type="Proteomes" id="UP000010384"/>
    </source>
</evidence>
<dbReference type="PANTHER" id="PTHR21600">
    <property type="entry name" value="MITOCHONDRIAL RNA PSEUDOURIDINE SYNTHASE"/>
    <property type="match status" value="1"/>
</dbReference>
<sequence>MMTLYLLTDFISSECVVGDSPVSYWYEGYCPHAGKLLRLPRTPFVEAIAIGLMQQLATNARYSHEGKMYGVLLVETAAGERRVLKAFSGLLHGCSTVAGWVGAIEGKELALEEARTLDMLAAMKQELIALQQIPEQQKYATLVQDFETRWQQLTILHRDRKQQRQFQRQVCQNTLTGHTLVEALAQLDEQSRQDGIDRKLFKRQRDCLLQPLQQAIEQADKRTHELKQQRKSLSRQLQALMHASYRLSNFAGESLPLQQLMAGSLPTGTGACCAPKLLHYAATHNLKPLAMAEFWWGSPSTNGEKVQGEFYGACTERCQPLMGFLLSGLQQRSPQPPLQRGAIRSPQPPLIKGAKNDFVSPFLRGTKGDLQNLCIQTKKSILYEDEWLIAVNKPPGLLSVPGRCSDRYDSVVSRLRHLLPDGMAIAAPHRLDLETSGILLLTRDRASYRHLSQQFQQRRVRKVYEAVLAGCVTQESGTIQLPLWGDPSDRPYQKIDARGKPSLTEFQVITKLENSTRIQFFPLTGRTHQLRVHAADPRGLGIPILGDRLYGCRAQVERLCLHARELCFEHPHLGKSISLQVETPF</sequence>
<reference evidence="6 7" key="1">
    <citation type="submission" date="2012-06" db="EMBL/GenBank/DDBJ databases">
        <title>Finished chromosome of genome of Chroococcidiopsis thermalis PCC 7203.</title>
        <authorList>
            <consortium name="US DOE Joint Genome Institute"/>
            <person name="Gugger M."/>
            <person name="Coursin T."/>
            <person name="Rippka R."/>
            <person name="Tandeau De Marsac N."/>
            <person name="Huntemann M."/>
            <person name="Wei C.-L."/>
            <person name="Han J."/>
            <person name="Detter J.C."/>
            <person name="Han C."/>
            <person name="Tapia R."/>
            <person name="Davenport K."/>
            <person name="Daligault H."/>
            <person name="Erkkila T."/>
            <person name="Gu W."/>
            <person name="Munk A.C.C."/>
            <person name="Teshima H."/>
            <person name="Xu Y."/>
            <person name="Chain P."/>
            <person name="Chen A."/>
            <person name="Krypides N."/>
            <person name="Mavromatis K."/>
            <person name="Markowitz V."/>
            <person name="Szeto E."/>
            <person name="Ivanova N."/>
            <person name="Mikhailova N."/>
            <person name="Ovchinnikova G."/>
            <person name="Pagani I."/>
            <person name="Pati A."/>
            <person name="Goodwin L."/>
            <person name="Peters L."/>
            <person name="Pitluck S."/>
            <person name="Woyke T."/>
            <person name="Kerfeld C."/>
        </authorList>
    </citation>
    <scope>NUCLEOTIDE SEQUENCE [LARGE SCALE GENOMIC DNA]</scope>
    <source>
        <strain evidence="6 7">PCC 7203</strain>
    </source>
</reference>
<accession>K9U5L5</accession>
<dbReference type="Pfam" id="PF00849">
    <property type="entry name" value="PseudoU_synth_2"/>
    <property type="match status" value="1"/>
</dbReference>
<name>K9U5L5_CHRTP</name>
<dbReference type="SUPFAM" id="SSF55120">
    <property type="entry name" value="Pseudouridine synthase"/>
    <property type="match status" value="1"/>
</dbReference>
<dbReference type="eggNOG" id="COG0564">
    <property type="taxonomic scope" value="Bacteria"/>
</dbReference>
<evidence type="ECO:0000256" key="1">
    <source>
        <dbReference type="ARBA" id="ARBA00000073"/>
    </source>
</evidence>
<dbReference type="GO" id="GO:0009982">
    <property type="term" value="F:pseudouridine synthase activity"/>
    <property type="evidence" value="ECO:0007669"/>
    <property type="project" value="InterPro"/>
</dbReference>
<dbReference type="AlphaFoldDB" id="K9U5L5"/>
<dbReference type="InParanoid" id="K9U5L5"/>
<evidence type="ECO:0000313" key="6">
    <source>
        <dbReference type="EMBL" id="AFY90382.1"/>
    </source>
</evidence>
<evidence type="ECO:0000256" key="4">
    <source>
        <dbReference type="SAM" id="Coils"/>
    </source>
</evidence>
<gene>
    <name evidence="6" type="ORF">Chro_5005</name>
</gene>
<dbReference type="OrthoDB" id="9807829at2"/>
<evidence type="ECO:0000256" key="2">
    <source>
        <dbReference type="ARBA" id="ARBA00031870"/>
    </source>
</evidence>
<keyword evidence="4" id="KW-0175">Coiled coil</keyword>
<keyword evidence="7" id="KW-1185">Reference proteome</keyword>
<dbReference type="InterPro" id="IPR020103">
    <property type="entry name" value="PsdUridine_synth_cat_dom_sf"/>
</dbReference>
<dbReference type="GO" id="GO:0003723">
    <property type="term" value="F:RNA binding"/>
    <property type="evidence" value="ECO:0007669"/>
    <property type="project" value="InterPro"/>
</dbReference>
<dbReference type="HOGENOM" id="CLU_037416_0_0_3"/>
<dbReference type="RefSeq" id="WP_015156920.1">
    <property type="nucleotide sequence ID" value="NC_019695.1"/>
</dbReference>
<dbReference type="EMBL" id="CP003597">
    <property type="protein sequence ID" value="AFY90382.1"/>
    <property type="molecule type" value="Genomic_DNA"/>
</dbReference>
<dbReference type="GO" id="GO:0000455">
    <property type="term" value="P:enzyme-directed rRNA pseudouridine synthesis"/>
    <property type="evidence" value="ECO:0007669"/>
    <property type="project" value="TreeGrafter"/>
</dbReference>
<organism evidence="6 7">
    <name type="scientific">Chroococcidiopsis thermalis (strain PCC 7203)</name>
    <dbReference type="NCBI Taxonomy" id="251229"/>
    <lineage>
        <taxon>Bacteria</taxon>
        <taxon>Bacillati</taxon>
        <taxon>Cyanobacteriota</taxon>
        <taxon>Cyanophyceae</taxon>
        <taxon>Chroococcidiopsidales</taxon>
        <taxon>Chroococcidiopsidaceae</taxon>
        <taxon>Chroococcidiopsis</taxon>
    </lineage>
</organism>
<dbReference type="PATRIC" id="fig|251229.3.peg.5842"/>
<feature type="coiled-coil region" evidence="4">
    <location>
        <begin position="209"/>
        <end position="243"/>
    </location>
</feature>
<dbReference type="STRING" id="251229.Chro_5005"/>
<evidence type="ECO:0000259" key="5">
    <source>
        <dbReference type="Pfam" id="PF00849"/>
    </source>
</evidence>
<dbReference type="Proteomes" id="UP000010384">
    <property type="component" value="Chromosome"/>
</dbReference>
<proteinExistence type="predicted"/>
<dbReference type="GO" id="GO:0140098">
    <property type="term" value="F:catalytic activity, acting on RNA"/>
    <property type="evidence" value="ECO:0007669"/>
    <property type="project" value="UniProtKB-ARBA"/>
</dbReference>
<dbReference type="PANTHER" id="PTHR21600:SF89">
    <property type="entry name" value="RIBOSOMAL LARGE SUBUNIT PSEUDOURIDINE SYNTHASE A"/>
    <property type="match status" value="1"/>
</dbReference>
<protein>
    <recommendedName>
        <fullName evidence="2">RNA pseudouridylate synthase</fullName>
    </recommendedName>
    <alternativeName>
        <fullName evidence="3">RNA-uridine isomerase</fullName>
    </alternativeName>
</protein>
<dbReference type="Gene3D" id="3.30.2350.10">
    <property type="entry name" value="Pseudouridine synthase"/>
    <property type="match status" value="1"/>
</dbReference>
<evidence type="ECO:0000256" key="3">
    <source>
        <dbReference type="ARBA" id="ARBA00033164"/>
    </source>
</evidence>
<dbReference type="InterPro" id="IPR006145">
    <property type="entry name" value="PsdUridine_synth_RsuA/RluA"/>
</dbReference>
<comment type="catalytic activity">
    <reaction evidence="1">
        <text>a uridine in RNA = a pseudouridine in RNA</text>
        <dbReference type="Rhea" id="RHEA:48348"/>
        <dbReference type="Rhea" id="RHEA-COMP:12068"/>
        <dbReference type="Rhea" id="RHEA-COMP:12069"/>
        <dbReference type="ChEBI" id="CHEBI:65314"/>
        <dbReference type="ChEBI" id="CHEBI:65315"/>
    </reaction>
</comment>
<feature type="domain" description="Pseudouridine synthase RsuA/RluA-like" evidence="5">
    <location>
        <begin position="388"/>
        <end position="535"/>
    </location>
</feature>